<name>A0A0F9INU1_9ZZZZ</name>
<comment type="caution">
    <text evidence="1">The sequence shown here is derived from an EMBL/GenBank/DDBJ whole genome shotgun (WGS) entry which is preliminary data.</text>
</comment>
<sequence length="123" mass="14945">MTEQEYKKNDDQLKLEHIEKAKEIYKKFLSGINEPEFNFVFLDKKRFKNFYDLRLEYVLNLKKLMMEQELDAESAFVYFDSVLPLKALLDLKKKNINDNALFYEINFKQDFWSLEDLLNLEKV</sequence>
<dbReference type="AlphaFoldDB" id="A0A0F9INU1"/>
<protein>
    <submittedName>
        <fullName evidence="1">Uncharacterized protein</fullName>
    </submittedName>
</protein>
<reference evidence="1" key="1">
    <citation type="journal article" date="2015" name="Nature">
        <title>Complex archaea that bridge the gap between prokaryotes and eukaryotes.</title>
        <authorList>
            <person name="Spang A."/>
            <person name="Saw J.H."/>
            <person name="Jorgensen S.L."/>
            <person name="Zaremba-Niedzwiedzka K."/>
            <person name="Martijn J."/>
            <person name="Lind A.E."/>
            <person name="van Eijk R."/>
            <person name="Schleper C."/>
            <person name="Guy L."/>
            <person name="Ettema T.J."/>
        </authorList>
    </citation>
    <scope>NUCLEOTIDE SEQUENCE</scope>
</reference>
<gene>
    <name evidence="1" type="ORF">LCGC14_1556280</name>
</gene>
<evidence type="ECO:0000313" key="1">
    <source>
        <dbReference type="EMBL" id="KKM50120.1"/>
    </source>
</evidence>
<proteinExistence type="predicted"/>
<organism evidence="1">
    <name type="scientific">marine sediment metagenome</name>
    <dbReference type="NCBI Taxonomy" id="412755"/>
    <lineage>
        <taxon>unclassified sequences</taxon>
        <taxon>metagenomes</taxon>
        <taxon>ecological metagenomes</taxon>
    </lineage>
</organism>
<accession>A0A0F9INU1</accession>
<dbReference type="EMBL" id="LAZR01011967">
    <property type="protein sequence ID" value="KKM50120.1"/>
    <property type="molecule type" value="Genomic_DNA"/>
</dbReference>